<evidence type="ECO:0000313" key="1">
    <source>
        <dbReference type="EMBL" id="KAJ8006595.1"/>
    </source>
</evidence>
<accession>A0ACC2GT47</accession>
<comment type="caution">
    <text evidence="1">The sequence shown here is derived from an EMBL/GenBank/DDBJ whole genome shotgun (WGS) entry which is preliminary data.</text>
</comment>
<evidence type="ECO:0000313" key="2">
    <source>
        <dbReference type="Proteomes" id="UP001157502"/>
    </source>
</evidence>
<dbReference type="EMBL" id="CM055736">
    <property type="protein sequence ID" value="KAJ8006595.1"/>
    <property type="molecule type" value="Genomic_DNA"/>
</dbReference>
<keyword evidence="2" id="KW-1185">Reference proteome</keyword>
<sequence>MCLPLLPVPPVWDTRRLCFGSHELSLPLPDYRGCDCRGACLAPWEHEEIDGSQRKAPCPSSGAAVSRASGAHRAISRGGSHDATHHAPDLLDITSKVVAVRAGILQIR</sequence>
<gene>
    <name evidence="1" type="ORF">DPEC_G00108880</name>
</gene>
<reference evidence="1" key="1">
    <citation type="submission" date="2021-05" db="EMBL/GenBank/DDBJ databases">
        <authorList>
            <person name="Pan Q."/>
            <person name="Jouanno E."/>
            <person name="Zahm M."/>
            <person name="Klopp C."/>
            <person name="Cabau C."/>
            <person name="Louis A."/>
            <person name="Berthelot C."/>
            <person name="Parey E."/>
            <person name="Roest Crollius H."/>
            <person name="Montfort J."/>
            <person name="Robinson-Rechavi M."/>
            <person name="Bouchez O."/>
            <person name="Lampietro C."/>
            <person name="Lopez Roques C."/>
            <person name="Donnadieu C."/>
            <person name="Postlethwait J."/>
            <person name="Bobe J."/>
            <person name="Dillon D."/>
            <person name="Chandos A."/>
            <person name="von Hippel F."/>
            <person name="Guiguen Y."/>
        </authorList>
    </citation>
    <scope>NUCLEOTIDE SEQUENCE</scope>
    <source>
        <strain evidence="1">YG-Jan2019</strain>
    </source>
</reference>
<name>A0ACC2GT47_DALPE</name>
<dbReference type="Proteomes" id="UP001157502">
    <property type="component" value="Chromosome 9"/>
</dbReference>
<organism evidence="1 2">
    <name type="scientific">Dallia pectoralis</name>
    <name type="common">Alaska blackfish</name>
    <dbReference type="NCBI Taxonomy" id="75939"/>
    <lineage>
        <taxon>Eukaryota</taxon>
        <taxon>Metazoa</taxon>
        <taxon>Chordata</taxon>
        <taxon>Craniata</taxon>
        <taxon>Vertebrata</taxon>
        <taxon>Euteleostomi</taxon>
        <taxon>Actinopterygii</taxon>
        <taxon>Neopterygii</taxon>
        <taxon>Teleostei</taxon>
        <taxon>Protacanthopterygii</taxon>
        <taxon>Esociformes</taxon>
        <taxon>Umbridae</taxon>
        <taxon>Dallia</taxon>
    </lineage>
</organism>
<protein>
    <submittedName>
        <fullName evidence="1">Uncharacterized protein</fullName>
    </submittedName>
</protein>
<proteinExistence type="predicted"/>